<keyword evidence="3 5" id="KW-1133">Transmembrane helix</keyword>
<dbReference type="Pfam" id="PF07690">
    <property type="entry name" value="MFS_1"/>
    <property type="match status" value="2"/>
</dbReference>
<feature type="transmembrane region" description="Helical" evidence="5">
    <location>
        <begin position="363"/>
        <end position="382"/>
    </location>
</feature>
<sequence>MPTPTKVYSAGFWLMCLSSFLFFLSFNLLIPELPDHLTSMGGGDYKGLIIGLFTVTAGLSRPFSGKLADTVGRIPVMVVGSLVCFICGFFYVWAGTVATFLTLRLLHGFSTGFKPTGTAAYIADITPLERRGEAMGMLGVAGSLGMAAGPAIGGYITQWFSLNTLFYLSSGTALVSVLVQGTMTETLPRAQRQRFHWGLLRIKWNEILEPQVLKPAAVTLLCLFPFGILLTVAPDQSRLLGIDNKGLFFTSYTLASLLVRLVAGRASDRYGRVPILRISALMMVVALLTLCVAHTPLLFLAAAALFGLSTGLNSPTLYAWTIDLSHPERRGRAVATMYIALEVGIGLGAMLSGWLYSNEPARLPLVHGLGVVAVVAALVYLYRIPTRQVVNG</sequence>
<feature type="transmembrane region" description="Helical" evidence="5">
    <location>
        <begin position="246"/>
        <end position="263"/>
    </location>
</feature>
<proteinExistence type="predicted"/>
<keyword evidence="2 5" id="KW-0812">Transmembrane</keyword>
<name>A0ABP8ITV7_9BACT</name>
<feature type="transmembrane region" description="Helical" evidence="5">
    <location>
        <begin position="12"/>
        <end position="33"/>
    </location>
</feature>
<dbReference type="EMBL" id="BAABHA010000001">
    <property type="protein sequence ID" value="GAA4372861.1"/>
    <property type="molecule type" value="Genomic_DNA"/>
</dbReference>
<dbReference type="InterPro" id="IPR001958">
    <property type="entry name" value="Tet-R_TetA/multi-R_MdtG-like"/>
</dbReference>
<feature type="domain" description="Major facilitator superfamily (MFS) profile" evidence="6">
    <location>
        <begin position="11"/>
        <end position="388"/>
    </location>
</feature>
<dbReference type="InterPro" id="IPR011701">
    <property type="entry name" value="MFS"/>
</dbReference>
<gene>
    <name evidence="7" type="ORF">GCM10023186_02790</name>
</gene>
<feature type="transmembrane region" description="Helical" evidence="5">
    <location>
        <begin position="76"/>
        <end position="103"/>
    </location>
</feature>
<evidence type="ECO:0000256" key="2">
    <source>
        <dbReference type="ARBA" id="ARBA00022692"/>
    </source>
</evidence>
<accession>A0ABP8ITV7</accession>
<dbReference type="PRINTS" id="PR01035">
    <property type="entry name" value="TCRTETA"/>
</dbReference>
<feature type="transmembrane region" description="Helical" evidence="5">
    <location>
        <begin position="138"/>
        <end position="160"/>
    </location>
</feature>
<evidence type="ECO:0000256" key="1">
    <source>
        <dbReference type="ARBA" id="ARBA00004141"/>
    </source>
</evidence>
<comment type="caution">
    <text evidence="7">The sequence shown here is derived from an EMBL/GenBank/DDBJ whole genome shotgun (WGS) entry which is preliminary data.</text>
</comment>
<evidence type="ECO:0000256" key="3">
    <source>
        <dbReference type="ARBA" id="ARBA00022989"/>
    </source>
</evidence>
<dbReference type="PANTHER" id="PTHR23531">
    <property type="entry name" value="QUINOLENE RESISTANCE PROTEIN NORA"/>
    <property type="match status" value="1"/>
</dbReference>
<dbReference type="RefSeq" id="WP_345220688.1">
    <property type="nucleotide sequence ID" value="NZ_BAABHA010000001.1"/>
</dbReference>
<feature type="transmembrane region" description="Helical" evidence="5">
    <location>
        <begin position="301"/>
        <end position="321"/>
    </location>
</feature>
<organism evidence="7 8">
    <name type="scientific">Hymenobacter koreensis</name>
    <dbReference type="NCBI Taxonomy" id="1084523"/>
    <lineage>
        <taxon>Bacteria</taxon>
        <taxon>Pseudomonadati</taxon>
        <taxon>Bacteroidota</taxon>
        <taxon>Cytophagia</taxon>
        <taxon>Cytophagales</taxon>
        <taxon>Hymenobacteraceae</taxon>
        <taxon>Hymenobacter</taxon>
    </lineage>
</organism>
<evidence type="ECO:0000256" key="4">
    <source>
        <dbReference type="ARBA" id="ARBA00023136"/>
    </source>
</evidence>
<dbReference type="SUPFAM" id="SSF103473">
    <property type="entry name" value="MFS general substrate transporter"/>
    <property type="match status" value="1"/>
</dbReference>
<dbReference type="Proteomes" id="UP001500454">
    <property type="component" value="Unassembled WGS sequence"/>
</dbReference>
<keyword evidence="4 5" id="KW-0472">Membrane</keyword>
<evidence type="ECO:0000259" key="6">
    <source>
        <dbReference type="PROSITE" id="PS50850"/>
    </source>
</evidence>
<comment type="subcellular location">
    <subcellularLocation>
        <location evidence="1">Membrane</location>
        <topology evidence="1">Multi-pass membrane protein</topology>
    </subcellularLocation>
</comment>
<reference evidence="8" key="1">
    <citation type="journal article" date="2019" name="Int. J. Syst. Evol. Microbiol.">
        <title>The Global Catalogue of Microorganisms (GCM) 10K type strain sequencing project: providing services to taxonomists for standard genome sequencing and annotation.</title>
        <authorList>
            <consortium name="The Broad Institute Genomics Platform"/>
            <consortium name="The Broad Institute Genome Sequencing Center for Infectious Disease"/>
            <person name="Wu L."/>
            <person name="Ma J."/>
        </authorList>
    </citation>
    <scope>NUCLEOTIDE SEQUENCE [LARGE SCALE GENOMIC DNA]</scope>
    <source>
        <strain evidence="8">JCM 17924</strain>
    </source>
</reference>
<evidence type="ECO:0000256" key="5">
    <source>
        <dbReference type="SAM" id="Phobius"/>
    </source>
</evidence>
<dbReference type="PANTHER" id="PTHR23531:SF1">
    <property type="entry name" value="QUINOLENE RESISTANCE PROTEIN NORA"/>
    <property type="match status" value="1"/>
</dbReference>
<evidence type="ECO:0000313" key="8">
    <source>
        <dbReference type="Proteomes" id="UP001500454"/>
    </source>
</evidence>
<feature type="transmembrane region" description="Helical" evidence="5">
    <location>
        <begin position="212"/>
        <end position="234"/>
    </location>
</feature>
<dbReference type="InterPro" id="IPR052714">
    <property type="entry name" value="MFS_Exporter"/>
</dbReference>
<dbReference type="InterPro" id="IPR020846">
    <property type="entry name" value="MFS_dom"/>
</dbReference>
<protein>
    <submittedName>
        <fullName evidence="7">MFS transporter</fullName>
    </submittedName>
</protein>
<feature type="transmembrane region" description="Helical" evidence="5">
    <location>
        <begin position="333"/>
        <end position="357"/>
    </location>
</feature>
<keyword evidence="8" id="KW-1185">Reference proteome</keyword>
<dbReference type="InterPro" id="IPR036259">
    <property type="entry name" value="MFS_trans_sf"/>
</dbReference>
<dbReference type="PROSITE" id="PS50850">
    <property type="entry name" value="MFS"/>
    <property type="match status" value="1"/>
</dbReference>
<feature type="transmembrane region" description="Helical" evidence="5">
    <location>
        <begin position="275"/>
        <end position="295"/>
    </location>
</feature>
<dbReference type="Gene3D" id="1.20.1250.20">
    <property type="entry name" value="MFS general substrate transporter like domains"/>
    <property type="match status" value="2"/>
</dbReference>
<dbReference type="CDD" id="cd17489">
    <property type="entry name" value="MFS_YfcJ_like"/>
    <property type="match status" value="1"/>
</dbReference>
<evidence type="ECO:0000313" key="7">
    <source>
        <dbReference type="EMBL" id="GAA4372861.1"/>
    </source>
</evidence>